<dbReference type="EMBL" id="JH993022">
    <property type="protein sequence ID" value="EKX41689.1"/>
    <property type="molecule type" value="Genomic_DNA"/>
</dbReference>
<dbReference type="Gene3D" id="3.50.50.60">
    <property type="entry name" value="FAD/NAD(P)-binding domain"/>
    <property type="match status" value="3"/>
</dbReference>
<keyword evidence="8" id="KW-1185">Reference proteome</keyword>
<dbReference type="GO" id="GO:0004497">
    <property type="term" value="F:monooxygenase activity"/>
    <property type="evidence" value="ECO:0007669"/>
    <property type="project" value="UniProtKB-KW"/>
</dbReference>
<feature type="domain" description="FAD-binding" evidence="5">
    <location>
        <begin position="386"/>
        <end position="423"/>
    </location>
</feature>
<dbReference type="STRING" id="905079.L1J0M2"/>
<reference evidence="8" key="2">
    <citation type="submission" date="2012-11" db="EMBL/GenBank/DDBJ databases">
        <authorList>
            <person name="Kuo A."/>
            <person name="Curtis B.A."/>
            <person name="Tanifuji G."/>
            <person name="Burki F."/>
            <person name="Gruber A."/>
            <person name="Irimia M."/>
            <person name="Maruyama S."/>
            <person name="Arias M.C."/>
            <person name="Ball S.G."/>
            <person name="Gile G.H."/>
            <person name="Hirakawa Y."/>
            <person name="Hopkins J.F."/>
            <person name="Rensing S.A."/>
            <person name="Schmutz J."/>
            <person name="Symeonidi A."/>
            <person name="Elias M."/>
            <person name="Eveleigh R.J."/>
            <person name="Herman E.K."/>
            <person name="Klute M.J."/>
            <person name="Nakayama T."/>
            <person name="Obornik M."/>
            <person name="Reyes-Prieto A."/>
            <person name="Armbrust E.V."/>
            <person name="Aves S.J."/>
            <person name="Beiko R.G."/>
            <person name="Coutinho P."/>
            <person name="Dacks J.B."/>
            <person name="Durnford D.G."/>
            <person name="Fast N.M."/>
            <person name="Green B.R."/>
            <person name="Grisdale C."/>
            <person name="Hempe F."/>
            <person name="Henrissat B."/>
            <person name="Hoppner M.P."/>
            <person name="Ishida K.-I."/>
            <person name="Kim E."/>
            <person name="Koreny L."/>
            <person name="Kroth P.G."/>
            <person name="Liu Y."/>
            <person name="Malik S.-B."/>
            <person name="Maier U.G."/>
            <person name="McRose D."/>
            <person name="Mock T."/>
            <person name="Neilson J.A."/>
            <person name="Onodera N.T."/>
            <person name="Poole A.M."/>
            <person name="Pritham E.J."/>
            <person name="Richards T.A."/>
            <person name="Rocap G."/>
            <person name="Roy S.W."/>
            <person name="Sarai C."/>
            <person name="Schaack S."/>
            <person name="Shirato S."/>
            <person name="Slamovits C.H."/>
            <person name="Spencer D.F."/>
            <person name="Suzuki S."/>
            <person name="Worden A.Z."/>
            <person name="Zauner S."/>
            <person name="Barry K."/>
            <person name="Bell C."/>
            <person name="Bharti A.K."/>
            <person name="Crow J.A."/>
            <person name="Grimwood J."/>
            <person name="Kramer R."/>
            <person name="Lindquist E."/>
            <person name="Lucas S."/>
            <person name="Salamov A."/>
            <person name="McFadden G.I."/>
            <person name="Lane C.E."/>
            <person name="Keeling P.J."/>
            <person name="Gray M.W."/>
            <person name="Grigoriev I.V."/>
            <person name="Archibald J.M."/>
        </authorList>
    </citation>
    <scope>NUCLEOTIDE SEQUENCE</scope>
    <source>
        <strain evidence="8">CCMP2712</strain>
    </source>
</reference>
<dbReference type="eggNOG" id="ENOG502S6GQ">
    <property type="taxonomic scope" value="Eukaryota"/>
</dbReference>
<proteinExistence type="predicted"/>
<dbReference type="PaxDb" id="55529-EKX41689"/>
<name>L1J0M2_GUITC</name>
<gene>
    <name evidence="6" type="ORF">GUITHDRAFT_141923</name>
</gene>
<dbReference type="RefSeq" id="XP_005828669.1">
    <property type="nucleotide sequence ID" value="XM_005828612.1"/>
</dbReference>
<evidence type="ECO:0000313" key="7">
    <source>
        <dbReference type="EnsemblProtists" id="EKX41689"/>
    </source>
</evidence>
<dbReference type="PANTHER" id="PTHR46972:SF1">
    <property type="entry name" value="FAD DEPENDENT OXIDOREDUCTASE DOMAIN-CONTAINING PROTEIN"/>
    <property type="match status" value="1"/>
</dbReference>
<keyword evidence="3" id="KW-0560">Oxidoreductase</keyword>
<dbReference type="OMA" id="WTMGGQP"/>
<dbReference type="OrthoDB" id="655030at2759"/>
<sequence>MSNQIKKVGVIGGGIGGMALAAALVRKGIDVSVYERDAAMESRSQGYGLTMQQGGKALKELGITMKGISSICHYSLLPDGEVIGWYGRQWRSAEGSRKEELCWKCKGTTWKPQKNKDAKAGKPKTTCTVCAGTGRMNAETIYNVHIPRQQLRAELFAQLPAGVVKWGHQFVRFEEDSTQGDVIIHFGNDVPSDRVSILVAADGIYSGVKMQILQEFLDKSNNDNTRIDELADILSSHPRDDLISTPPARCISVRDFEDKASQHYLMPLKVIVILGITNVHHPLLKQRVFQTLNGETRIYVMPFCEGNPYETMWQLSFPYPQSSDGSEPTDLSPSSLKRMALERCKDWHRPIPELIESTKLEGLTGYPAFDADLRLLQHTLRQLRDRRSRVTLLGDAAHPMSPFKGQGANQALLDAVSLARFLSLSDWAGKREGDGNGEGCGKRDLHDYLKGCGRASMCLSDALGSYEEEMMQRSRKKVVASRDAARVLHSPAACAKTNCVRASAALAAEGFENDPEVTWMEWHVNEVT</sequence>
<keyword evidence="2" id="KW-0274">FAD</keyword>
<dbReference type="Pfam" id="PF13450">
    <property type="entry name" value="NAD_binding_8"/>
    <property type="match status" value="1"/>
</dbReference>
<evidence type="ECO:0000256" key="4">
    <source>
        <dbReference type="ARBA" id="ARBA00023033"/>
    </source>
</evidence>
<organism evidence="6">
    <name type="scientific">Guillardia theta (strain CCMP2712)</name>
    <name type="common">Cryptophyte</name>
    <dbReference type="NCBI Taxonomy" id="905079"/>
    <lineage>
        <taxon>Eukaryota</taxon>
        <taxon>Cryptophyceae</taxon>
        <taxon>Pyrenomonadales</taxon>
        <taxon>Geminigeraceae</taxon>
        <taxon>Guillardia</taxon>
    </lineage>
</organism>
<dbReference type="Proteomes" id="UP000011087">
    <property type="component" value="Unassembled WGS sequence"/>
</dbReference>
<evidence type="ECO:0000313" key="6">
    <source>
        <dbReference type="EMBL" id="EKX41689.1"/>
    </source>
</evidence>
<reference evidence="7" key="3">
    <citation type="submission" date="2015-06" db="UniProtKB">
        <authorList>
            <consortium name="EnsemblProtists"/>
        </authorList>
    </citation>
    <scope>IDENTIFICATION</scope>
</reference>
<dbReference type="AlphaFoldDB" id="L1J0M2"/>
<evidence type="ECO:0000256" key="3">
    <source>
        <dbReference type="ARBA" id="ARBA00023002"/>
    </source>
</evidence>
<dbReference type="InterPro" id="IPR036188">
    <property type="entry name" value="FAD/NAD-bd_sf"/>
</dbReference>
<keyword evidence="1" id="KW-0285">Flavoprotein</keyword>
<dbReference type="PRINTS" id="PR00420">
    <property type="entry name" value="RNGMNOXGNASE"/>
</dbReference>
<reference evidence="6 8" key="1">
    <citation type="journal article" date="2012" name="Nature">
        <title>Algal genomes reveal evolutionary mosaicism and the fate of nucleomorphs.</title>
        <authorList>
            <consortium name="DOE Joint Genome Institute"/>
            <person name="Curtis B.A."/>
            <person name="Tanifuji G."/>
            <person name="Burki F."/>
            <person name="Gruber A."/>
            <person name="Irimia M."/>
            <person name="Maruyama S."/>
            <person name="Arias M.C."/>
            <person name="Ball S.G."/>
            <person name="Gile G.H."/>
            <person name="Hirakawa Y."/>
            <person name="Hopkins J.F."/>
            <person name="Kuo A."/>
            <person name="Rensing S.A."/>
            <person name="Schmutz J."/>
            <person name="Symeonidi A."/>
            <person name="Elias M."/>
            <person name="Eveleigh R.J."/>
            <person name="Herman E.K."/>
            <person name="Klute M.J."/>
            <person name="Nakayama T."/>
            <person name="Obornik M."/>
            <person name="Reyes-Prieto A."/>
            <person name="Armbrust E.V."/>
            <person name="Aves S.J."/>
            <person name="Beiko R.G."/>
            <person name="Coutinho P."/>
            <person name="Dacks J.B."/>
            <person name="Durnford D.G."/>
            <person name="Fast N.M."/>
            <person name="Green B.R."/>
            <person name="Grisdale C.J."/>
            <person name="Hempel F."/>
            <person name="Henrissat B."/>
            <person name="Hoppner M.P."/>
            <person name="Ishida K."/>
            <person name="Kim E."/>
            <person name="Koreny L."/>
            <person name="Kroth P.G."/>
            <person name="Liu Y."/>
            <person name="Malik S.B."/>
            <person name="Maier U.G."/>
            <person name="McRose D."/>
            <person name="Mock T."/>
            <person name="Neilson J.A."/>
            <person name="Onodera N.T."/>
            <person name="Poole A.M."/>
            <person name="Pritham E.J."/>
            <person name="Richards T.A."/>
            <person name="Rocap G."/>
            <person name="Roy S.W."/>
            <person name="Sarai C."/>
            <person name="Schaack S."/>
            <person name="Shirato S."/>
            <person name="Slamovits C.H."/>
            <person name="Spencer D.F."/>
            <person name="Suzuki S."/>
            <person name="Worden A.Z."/>
            <person name="Zauner S."/>
            <person name="Barry K."/>
            <person name="Bell C."/>
            <person name="Bharti A.K."/>
            <person name="Crow J.A."/>
            <person name="Grimwood J."/>
            <person name="Kramer R."/>
            <person name="Lindquist E."/>
            <person name="Lucas S."/>
            <person name="Salamov A."/>
            <person name="McFadden G.I."/>
            <person name="Lane C.E."/>
            <person name="Keeling P.J."/>
            <person name="Gray M.W."/>
            <person name="Grigoriev I.V."/>
            <person name="Archibald J.M."/>
        </authorList>
    </citation>
    <scope>NUCLEOTIDE SEQUENCE</scope>
    <source>
        <strain evidence="6 8">CCMP2712</strain>
    </source>
</reference>
<dbReference type="KEGG" id="gtt:GUITHDRAFT_141923"/>
<dbReference type="HOGENOM" id="CLU_009665_17_0_1"/>
<evidence type="ECO:0000256" key="1">
    <source>
        <dbReference type="ARBA" id="ARBA00022630"/>
    </source>
</evidence>
<accession>L1J0M2</accession>
<dbReference type="Pfam" id="PF01494">
    <property type="entry name" value="FAD_binding_3"/>
    <property type="match status" value="1"/>
</dbReference>
<dbReference type="PANTHER" id="PTHR46972">
    <property type="entry name" value="MONOOXYGENASE ASQM-RELATED"/>
    <property type="match status" value="1"/>
</dbReference>
<evidence type="ECO:0000256" key="2">
    <source>
        <dbReference type="ARBA" id="ARBA00022827"/>
    </source>
</evidence>
<evidence type="ECO:0000313" key="8">
    <source>
        <dbReference type="Proteomes" id="UP000011087"/>
    </source>
</evidence>
<keyword evidence="4 6" id="KW-0503">Monooxygenase</keyword>
<dbReference type="EnsemblProtists" id="EKX41689">
    <property type="protein sequence ID" value="EKX41689"/>
    <property type="gene ID" value="GUITHDRAFT_141923"/>
</dbReference>
<dbReference type="GeneID" id="17298309"/>
<protein>
    <submittedName>
        <fullName evidence="6">Monooxygenase, FAD-binding protein</fullName>
    </submittedName>
</protein>
<evidence type="ECO:0000259" key="5">
    <source>
        <dbReference type="Pfam" id="PF01494"/>
    </source>
</evidence>
<dbReference type="SUPFAM" id="SSF51905">
    <property type="entry name" value="FAD/NAD(P)-binding domain"/>
    <property type="match status" value="1"/>
</dbReference>
<dbReference type="InterPro" id="IPR002938">
    <property type="entry name" value="FAD-bd"/>
</dbReference>
<dbReference type="GO" id="GO:0071949">
    <property type="term" value="F:FAD binding"/>
    <property type="evidence" value="ECO:0007669"/>
    <property type="project" value="InterPro"/>
</dbReference>